<dbReference type="EMBL" id="CP086322">
    <property type="protein sequence ID" value="UQA98163.1"/>
    <property type="molecule type" value="Genomic_DNA"/>
</dbReference>
<dbReference type="RefSeq" id="WP_248869216.1">
    <property type="nucleotide sequence ID" value="NZ_CP086322.1"/>
</dbReference>
<evidence type="ECO:0008006" key="3">
    <source>
        <dbReference type="Google" id="ProtNLM"/>
    </source>
</evidence>
<organism evidence="1 2">
    <name type="scientific">Streptomyces halobius</name>
    <dbReference type="NCBI Taxonomy" id="2879846"/>
    <lineage>
        <taxon>Bacteria</taxon>
        <taxon>Bacillati</taxon>
        <taxon>Actinomycetota</taxon>
        <taxon>Actinomycetes</taxon>
        <taxon>Kitasatosporales</taxon>
        <taxon>Streptomycetaceae</taxon>
        <taxon>Streptomyces</taxon>
    </lineage>
</organism>
<sequence>MRVNAAGPLDDLSPQECTALRAAAQPRTVRPTLATLTEDYFSGPGWLFERKLDGER</sequence>
<gene>
    <name evidence="1" type="ORF">K9S39_00925</name>
</gene>
<name>A0ABY4MKM7_9ACTN</name>
<evidence type="ECO:0000313" key="2">
    <source>
        <dbReference type="Proteomes" id="UP000830115"/>
    </source>
</evidence>
<keyword evidence="2" id="KW-1185">Reference proteome</keyword>
<proteinExistence type="predicted"/>
<dbReference type="Proteomes" id="UP000830115">
    <property type="component" value="Chromosome"/>
</dbReference>
<evidence type="ECO:0000313" key="1">
    <source>
        <dbReference type="EMBL" id="UQA98163.1"/>
    </source>
</evidence>
<protein>
    <recommendedName>
        <fullName evidence="3">ATP dependent DNA ligase-like protein</fullName>
    </recommendedName>
</protein>
<accession>A0ABY4MKM7</accession>
<reference evidence="1" key="1">
    <citation type="submission" date="2021-10" db="EMBL/GenBank/DDBJ databases">
        <title>Streptomyces nigrumlapis sp.nov.,an antimicrobial producing actinobacterium isolated from Black Gobi rocks.</title>
        <authorList>
            <person name="Wen Y."/>
            <person name="Zhang W."/>
            <person name="Liu X.G."/>
        </authorList>
    </citation>
    <scope>NUCLEOTIDE SEQUENCE</scope>
    <source>
        <strain evidence="1">ST13-2-2</strain>
    </source>
</reference>
<dbReference type="SUPFAM" id="SSF56091">
    <property type="entry name" value="DNA ligase/mRNA capping enzyme, catalytic domain"/>
    <property type="match status" value="1"/>
</dbReference>